<evidence type="ECO:0000256" key="4">
    <source>
        <dbReference type="ARBA" id="ARBA00022741"/>
    </source>
</evidence>
<evidence type="ECO:0000256" key="2">
    <source>
        <dbReference type="ARBA" id="ARBA00012438"/>
    </source>
</evidence>
<dbReference type="PRINTS" id="PR00344">
    <property type="entry name" value="BCTRLSENSOR"/>
</dbReference>
<name>A0ABT8KVD1_9BACT</name>
<keyword evidence="11" id="KW-1185">Reference proteome</keyword>
<keyword evidence="3" id="KW-0808">Transferase</keyword>
<dbReference type="SUPFAM" id="SSF55874">
    <property type="entry name" value="ATPase domain of HSP90 chaperone/DNA topoisomerase II/histidine kinase"/>
    <property type="match status" value="1"/>
</dbReference>
<evidence type="ECO:0000256" key="7">
    <source>
        <dbReference type="ARBA" id="ARBA00023012"/>
    </source>
</evidence>
<evidence type="ECO:0000256" key="3">
    <source>
        <dbReference type="ARBA" id="ARBA00022679"/>
    </source>
</evidence>
<evidence type="ECO:0000256" key="1">
    <source>
        <dbReference type="ARBA" id="ARBA00000085"/>
    </source>
</evidence>
<feature type="transmembrane region" description="Helical" evidence="8">
    <location>
        <begin position="7"/>
        <end position="26"/>
    </location>
</feature>
<dbReference type="PANTHER" id="PTHR43065:SF46">
    <property type="entry name" value="C4-DICARBOXYLATE TRANSPORT SENSOR PROTEIN DCTB"/>
    <property type="match status" value="1"/>
</dbReference>
<dbReference type="GO" id="GO:0005524">
    <property type="term" value="F:ATP binding"/>
    <property type="evidence" value="ECO:0007669"/>
    <property type="project" value="UniProtKB-KW"/>
</dbReference>
<accession>A0ABT8KVD1</accession>
<dbReference type="Gene3D" id="3.30.565.10">
    <property type="entry name" value="Histidine kinase-like ATPase, C-terminal domain"/>
    <property type="match status" value="1"/>
</dbReference>
<gene>
    <name evidence="10" type="ORF">QQ008_25290</name>
</gene>
<dbReference type="EMBL" id="JAUJEA010000012">
    <property type="protein sequence ID" value="MDN5204730.1"/>
    <property type="molecule type" value="Genomic_DNA"/>
</dbReference>
<evidence type="ECO:0000313" key="10">
    <source>
        <dbReference type="EMBL" id="MDN5204730.1"/>
    </source>
</evidence>
<keyword evidence="8" id="KW-0812">Transmembrane</keyword>
<reference evidence="10" key="1">
    <citation type="submission" date="2023-06" db="EMBL/GenBank/DDBJ databases">
        <title>Genomic of Parafulvivirga corallium.</title>
        <authorList>
            <person name="Wang G."/>
        </authorList>
    </citation>
    <scope>NUCLEOTIDE SEQUENCE</scope>
    <source>
        <strain evidence="10">BMA10</strain>
    </source>
</reference>
<dbReference type="InterPro" id="IPR004358">
    <property type="entry name" value="Sig_transdc_His_kin-like_C"/>
</dbReference>
<organism evidence="10 11">
    <name type="scientific">Splendidivirga corallicola</name>
    <dbReference type="NCBI Taxonomy" id="3051826"/>
    <lineage>
        <taxon>Bacteria</taxon>
        <taxon>Pseudomonadati</taxon>
        <taxon>Bacteroidota</taxon>
        <taxon>Cytophagia</taxon>
        <taxon>Cytophagales</taxon>
        <taxon>Splendidivirgaceae</taxon>
        <taxon>Splendidivirga</taxon>
    </lineage>
</organism>
<dbReference type="InterPro" id="IPR003594">
    <property type="entry name" value="HATPase_dom"/>
</dbReference>
<dbReference type="RefSeq" id="WP_346754753.1">
    <property type="nucleotide sequence ID" value="NZ_JAUJEA010000012.1"/>
</dbReference>
<keyword evidence="4" id="KW-0547">Nucleotide-binding</keyword>
<protein>
    <recommendedName>
        <fullName evidence="2">histidine kinase</fullName>
        <ecNumber evidence="2">2.7.13.3</ecNumber>
    </recommendedName>
</protein>
<keyword evidence="5" id="KW-0418">Kinase</keyword>
<evidence type="ECO:0000256" key="8">
    <source>
        <dbReference type="SAM" id="Phobius"/>
    </source>
</evidence>
<comment type="catalytic activity">
    <reaction evidence="1">
        <text>ATP + protein L-histidine = ADP + protein N-phospho-L-histidine.</text>
        <dbReference type="EC" id="2.7.13.3"/>
    </reaction>
</comment>
<dbReference type="PROSITE" id="PS50109">
    <property type="entry name" value="HIS_KIN"/>
    <property type="match status" value="1"/>
</dbReference>
<keyword evidence="7" id="KW-0902">Two-component regulatory system</keyword>
<proteinExistence type="predicted"/>
<evidence type="ECO:0000259" key="9">
    <source>
        <dbReference type="PROSITE" id="PS50109"/>
    </source>
</evidence>
<keyword evidence="8" id="KW-1133">Transmembrane helix</keyword>
<keyword evidence="8" id="KW-0472">Membrane</keyword>
<evidence type="ECO:0000256" key="5">
    <source>
        <dbReference type="ARBA" id="ARBA00022777"/>
    </source>
</evidence>
<dbReference type="PANTHER" id="PTHR43065">
    <property type="entry name" value="SENSOR HISTIDINE KINASE"/>
    <property type="match status" value="1"/>
</dbReference>
<dbReference type="InterPro" id="IPR036890">
    <property type="entry name" value="HATPase_C_sf"/>
</dbReference>
<dbReference type="Pfam" id="PF02518">
    <property type="entry name" value="HATPase_c"/>
    <property type="match status" value="1"/>
</dbReference>
<dbReference type="Gene3D" id="3.30.450.20">
    <property type="entry name" value="PAS domain"/>
    <property type="match status" value="1"/>
</dbReference>
<dbReference type="Proteomes" id="UP001172082">
    <property type="component" value="Unassembled WGS sequence"/>
</dbReference>
<feature type="domain" description="Histidine kinase" evidence="9">
    <location>
        <begin position="230"/>
        <end position="448"/>
    </location>
</feature>
<dbReference type="CDD" id="cd00075">
    <property type="entry name" value="HATPase"/>
    <property type="match status" value="1"/>
</dbReference>
<dbReference type="InterPro" id="IPR005467">
    <property type="entry name" value="His_kinase_dom"/>
</dbReference>
<feature type="transmembrane region" description="Helical" evidence="8">
    <location>
        <begin position="32"/>
        <end position="52"/>
    </location>
</feature>
<dbReference type="SMART" id="SM00387">
    <property type="entry name" value="HATPase_c"/>
    <property type="match status" value="1"/>
</dbReference>
<sequence length="448" mass="51324">MFYKNFRINIVVRIIAILLLGYTAIYVWTQTYFWTVSLWAMLFAIILTFDLIRYVEKSKRELGNFLLSIKQGDFSSAHYNIKKIKSKEDLRFAYHEITKVFQKLRSEKESDHQYLQTVVEHVKVALLCFDENGDIQLINEAAKKLFNTPYLRNIKALQKVDNKLVNALTSLKSNRRKLLKLDLKGSLFHLSMQATKIRLQGADYKLVSVQDIKNELDEQELESWQKLIRVMTHEIMNSAIPISTLTEVTNQMLDEKVNDNLNELDSEDLSDLKGSLKTIESRSKGLVKFVNAYNSLTKIPQPNFQEIRMQDLFNNTASLLGPKLSEQEIDFRTYISDKNVTLVADPDLIEQILINLVINSMDAVKKSDNPFIELNAVTSEKGTKITVTDNGCGIDQETLENIFVPFYTTKKEGSGIGLSLSKQIMRLHKGAIEVKSEIDKGTVFIISF</sequence>
<evidence type="ECO:0000313" key="11">
    <source>
        <dbReference type="Proteomes" id="UP001172082"/>
    </source>
</evidence>
<evidence type="ECO:0000256" key="6">
    <source>
        <dbReference type="ARBA" id="ARBA00022840"/>
    </source>
</evidence>
<comment type="caution">
    <text evidence="10">The sequence shown here is derived from an EMBL/GenBank/DDBJ whole genome shotgun (WGS) entry which is preliminary data.</text>
</comment>
<dbReference type="EC" id="2.7.13.3" evidence="2"/>
<keyword evidence="6 10" id="KW-0067">ATP-binding</keyword>